<evidence type="ECO:0000256" key="1">
    <source>
        <dbReference type="SAM" id="MobiDB-lite"/>
    </source>
</evidence>
<sequence length="167" mass="19215">MQTHGALAKSVRRGSLIFPAIARDKREEWKQGAPSPAAQRNMMQLAGETCNPERTKPSTNLNHLLRVLGHIGAVRCHCCSGELITPCCPRPFLIRRFSGLQAQHLRGSTSVRRETERFQLRWHVERDEKQKRTAIERKTHSRDRIRKVERTTVDNRGLENPGEELDF</sequence>
<dbReference type="AlphaFoldDB" id="A0AA88PSC9"/>
<proteinExistence type="predicted"/>
<keyword evidence="3" id="KW-1185">Reference proteome</keyword>
<organism evidence="2 3">
    <name type="scientific">Cirrhinus molitorella</name>
    <name type="common">mud carp</name>
    <dbReference type="NCBI Taxonomy" id="172907"/>
    <lineage>
        <taxon>Eukaryota</taxon>
        <taxon>Metazoa</taxon>
        <taxon>Chordata</taxon>
        <taxon>Craniata</taxon>
        <taxon>Vertebrata</taxon>
        <taxon>Euteleostomi</taxon>
        <taxon>Actinopterygii</taxon>
        <taxon>Neopterygii</taxon>
        <taxon>Teleostei</taxon>
        <taxon>Ostariophysi</taxon>
        <taxon>Cypriniformes</taxon>
        <taxon>Cyprinidae</taxon>
        <taxon>Labeoninae</taxon>
        <taxon>Labeonini</taxon>
        <taxon>Cirrhinus</taxon>
    </lineage>
</organism>
<comment type="caution">
    <text evidence="2">The sequence shown here is derived from an EMBL/GenBank/DDBJ whole genome shotgun (WGS) entry which is preliminary data.</text>
</comment>
<gene>
    <name evidence="2" type="ORF">Q8A67_011615</name>
</gene>
<accession>A0AA88PSC9</accession>
<feature type="compositionally biased region" description="Basic and acidic residues" evidence="1">
    <location>
        <begin position="129"/>
        <end position="138"/>
    </location>
</feature>
<feature type="compositionally biased region" description="Basic and acidic residues" evidence="1">
    <location>
        <begin position="146"/>
        <end position="157"/>
    </location>
</feature>
<reference evidence="2" key="1">
    <citation type="submission" date="2023-08" db="EMBL/GenBank/DDBJ databases">
        <title>Chromosome-level Genome Assembly of mud carp (Cirrhinus molitorella).</title>
        <authorList>
            <person name="Liu H."/>
        </authorList>
    </citation>
    <scope>NUCLEOTIDE SEQUENCE</scope>
    <source>
        <strain evidence="2">Prfri</strain>
        <tissue evidence="2">Muscle</tissue>
    </source>
</reference>
<evidence type="ECO:0000313" key="2">
    <source>
        <dbReference type="EMBL" id="KAK2894386.1"/>
    </source>
</evidence>
<evidence type="ECO:0000313" key="3">
    <source>
        <dbReference type="Proteomes" id="UP001187343"/>
    </source>
</evidence>
<dbReference type="EMBL" id="JAUYZG010000011">
    <property type="protein sequence ID" value="KAK2894386.1"/>
    <property type="molecule type" value="Genomic_DNA"/>
</dbReference>
<dbReference type="Proteomes" id="UP001187343">
    <property type="component" value="Unassembled WGS sequence"/>
</dbReference>
<feature type="region of interest" description="Disordered" evidence="1">
    <location>
        <begin position="129"/>
        <end position="167"/>
    </location>
</feature>
<protein>
    <submittedName>
        <fullName evidence="2">Uncharacterized protein</fullName>
    </submittedName>
</protein>
<name>A0AA88PSC9_9TELE</name>